<protein>
    <submittedName>
        <fullName evidence="2">Uncharacterized protein</fullName>
    </submittedName>
</protein>
<sequence length="114" mass="12546">MGLHPDELEDFSCNGSAIGRMFLLLSEPSLEQQASSSFGLQQESSSFGLQQESSQASSFGLQQASSSFGLEGTEILLVHFKPKVFNFLRFLVAFVGFLLLSNLDFWLNGCIIPF</sequence>
<keyword evidence="1" id="KW-0812">Transmembrane</keyword>
<keyword evidence="1" id="KW-0472">Membrane</keyword>
<reference evidence="2 3" key="4">
    <citation type="journal article" date="2011" name="BMC Genomics">
        <title>RNA-Seq improves annotation of protein-coding genes in the cucumber genome.</title>
        <authorList>
            <person name="Li Z."/>
            <person name="Zhang Z."/>
            <person name="Yan P."/>
            <person name="Huang S."/>
            <person name="Fei Z."/>
            <person name="Lin K."/>
        </authorList>
    </citation>
    <scope>NUCLEOTIDE SEQUENCE [LARGE SCALE GENOMIC DNA]</scope>
    <source>
        <strain evidence="3">cv. 9930</strain>
    </source>
</reference>
<evidence type="ECO:0000313" key="2">
    <source>
        <dbReference type="EMBL" id="KGN47191.1"/>
    </source>
</evidence>
<evidence type="ECO:0000313" key="3">
    <source>
        <dbReference type="Proteomes" id="UP000029981"/>
    </source>
</evidence>
<organism evidence="2 3">
    <name type="scientific">Cucumis sativus</name>
    <name type="common">Cucumber</name>
    <dbReference type="NCBI Taxonomy" id="3659"/>
    <lineage>
        <taxon>Eukaryota</taxon>
        <taxon>Viridiplantae</taxon>
        <taxon>Streptophyta</taxon>
        <taxon>Embryophyta</taxon>
        <taxon>Tracheophyta</taxon>
        <taxon>Spermatophyta</taxon>
        <taxon>Magnoliopsida</taxon>
        <taxon>eudicotyledons</taxon>
        <taxon>Gunneridae</taxon>
        <taxon>Pentapetalae</taxon>
        <taxon>rosids</taxon>
        <taxon>fabids</taxon>
        <taxon>Cucurbitales</taxon>
        <taxon>Cucurbitaceae</taxon>
        <taxon>Benincaseae</taxon>
        <taxon>Cucumis</taxon>
    </lineage>
</organism>
<reference evidence="2 3" key="1">
    <citation type="journal article" date="2009" name="Nat. Genet.">
        <title>The genome of the cucumber, Cucumis sativus L.</title>
        <authorList>
            <person name="Huang S."/>
            <person name="Li R."/>
            <person name="Zhang Z."/>
            <person name="Li L."/>
            <person name="Gu X."/>
            <person name="Fan W."/>
            <person name="Lucas W.J."/>
            <person name="Wang X."/>
            <person name="Xie B."/>
            <person name="Ni P."/>
            <person name="Ren Y."/>
            <person name="Zhu H."/>
            <person name="Li J."/>
            <person name="Lin K."/>
            <person name="Jin W."/>
            <person name="Fei Z."/>
            <person name="Li G."/>
            <person name="Staub J."/>
            <person name="Kilian A."/>
            <person name="van der Vossen E.A."/>
            <person name="Wu Y."/>
            <person name="Guo J."/>
            <person name="He J."/>
            <person name="Jia Z."/>
            <person name="Ren Y."/>
            <person name="Tian G."/>
            <person name="Lu Y."/>
            <person name="Ruan J."/>
            <person name="Qian W."/>
            <person name="Wang M."/>
            <person name="Huang Q."/>
            <person name="Li B."/>
            <person name="Xuan Z."/>
            <person name="Cao J."/>
            <person name="Asan"/>
            <person name="Wu Z."/>
            <person name="Zhang J."/>
            <person name="Cai Q."/>
            <person name="Bai Y."/>
            <person name="Zhao B."/>
            <person name="Han Y."/>
            <person name="Li Y."/>
            <person name="Li X."/>
            <person name="Wang S."/>
            <person name="Shi Q."/>
            <person name="Liu S."/>
            <person name="Cho W.K."/>
            <person name="Kim J.Y."/>
            <person name="Xu Y."/>
            <person name="Heller-Uszynska K."/>
            <person name="Miao H."/>
            <person name="Cheng Z."/>
            <person name="Zhang S."/>
            <person name="Wu J."/>
            <person name="Yang Y."/>
            <person name="Kang H."/>
            <person name="Li M."/>
            <person name="Liang H."/>
            <person name="Ren X."/>
            <person name="Shi Z."/>
            <person name="Wen M."/>
            <person name="Jian M."/>
            <person name="Yang H."/>
            <person name="Zhang G."/>
            <person name="Yang Z."/>
            <person name="Chen R."/>
            <person name="Liu S."/>
            <person name="Li J."/>
            <person name="Ma L."/>
            <person name="Liu H."/>
            <person name="Zhou Y."/>
            <person name="Zhao J."/>
            <person name="Fang X."/>
            <person name="Li G."/>
            <person name="Fang L."/>
            <person name="Li Y."/>
            <person name="Liu D."/>
            <person name="Zheng H."/>
            <person name="Zhang Y."/>
            <person name="Qin N."/>
            <person name="Li Z."/>
            <person name="Yang G."/>
            <person name="Yang S."/>
            <person name="Bolund L."/>
            <person name="Kristiansen K."/>
            <person name="Zheng H."/>
            <person name="Li S."/>
            <person name="Zhang X."/>
            <person name="Yang H."/>
            <person name="Wang J."/>
            <person name="Sun R."/>
            <person name="Zhang B."/>
            <person name="Jiang S."/>
            <person name="Wang J."/>
            <person name="Du Y."/>
            <person name="Li S."/>
        </authorList>
    </citation>
    <scope>NUCLEOTIDE SEQUENCE [LARGE SCALE GENOMIC DNA]</scope>
    <source>
        <strain evidence="3">cv. 9930</strain>
    </source>
</reference>
<reference evidence="2 3" key="3">
    <citation type="journal article" date="2010" name="BMC Genomics">
        <title>Transcriptome sequencing and comparative analysis of cucumber flowers with different sex types.</title>
        <authorList>
            <person name="Guo S."/>
            <person name="Zheng Y."/>
            <person name="Joung J.G."/>
            <person name="Liu S."/>
            <person name="Zhang Z."/>
            <person name="Crasta O.R."/>
            <person name="Sobral B.W."/>
            <person name="Xu Y."/>
            <person name="Huang S."/>
            <person name="Fei Z."/>
        </authorList>
    </citation>
    <scope>NUCLEOTIDE SEQUENCE [LARGE SCALE GENOMIC DNA]</scope>
    <source>
        <strain evidence="3">cv. 9930</strain>
    </source>
</reference>
<dbReference type="EMBL" id="CM002927">
    <property type="protein sequence ID" value="KGN47191.1"/>
    <property type="molecule type" value="Genomic_DNA"/>
</dbReference>
<reference evidence="2 3" key="2">
    <citation type="journal article" date="2009" name="PLoS ONE">
        <title>An integrated genetic and cytogenetic map of the cucumber genome.</title>
        <authorList>
            <person name="Ren Y."/>
            <person name="Zhang Z."/>
            <person name="Liu J."/>
            <person name="Staub J.E."/>
            <person name="Han Y."/>
            <person name="Cheng Z."/>
            <person name="Li X."/>
            <person name="Lu J."/>
            <person name="Miao H."/>
            <person name="Kang H."/>
            <person name="Xie B."/>
            <person name="Gu X."/>
            <person name="Wang X."/>
            <person name="Du Y."/>
            <person name="Jin W."/>
            <person name="Huang S."/>
        </authorList>
    </citation>
    <scope>NUCLEOTIDE SEQUENCE [LARGE SCALE GENOMIC DNA]</scope>
    <source>
        <strain evidence="3">cv. 9930</strain>
    </source>
</reference>
<dbReference type="Gramene" id="KGN47191">
    <property type="protein sequence ID" value="KGN47191"/>
    <property type="gene ID" value="Csa_6G197217"/>
</dbReference>
<gene>
    <name evidence="2" type="ORF">Csa_6G197217</name>
</gene>
<evidence type="ECO:0000256" key="1">
    <source>
        <dbReference type="SAM" id="Phobius"/>
    </source>
</evidence>
<name>A0A0A0KHE2_CUCSA</name>
<dbReference type="AlphaFoldDB" id="A0A0A0KHE2"/>
<accession>A0A0A0KHE2</accession>
<keyword evidence="1" id="KW-1133">Transmembrane helix</keyword>
<proteinExistence type="predicted"/>
<dbReference type="Proteomes" id="UP000029981">
    <property type="component" value="Chromosome 6"/>
</dbReference>
<keyword evidence="3" id="KW-1185">Reference proteome</keyword>
<feature type="transmembrane region" description="Helical" evidence="1">
    <location>
        <begin position="87"/>
        <end position="107"/>
    </location>
</feature>